<evidence type="ECO:0000313" key="2">
    <source>
        <dbReference type="Proteomes" id="UP000789920"/>
    </source>
</evidence>
<dbReference type="EMBL" id="CAJVQC010082709">
    <property type="protein sequence ID" value="CAG8819740.1"/>
    <property type="molecule type" value="Genomic_DNA"/>
</dbReference>
<organism evidence="1 2">
    <name type="scientific">Racocetra persica</name>
    <dbReference type="NCBI Taxonomy" id="160502"/>
    <lineage>
        <taxon>Eukaryota</taxon>
        <taxon>Fungi</taxon>
        <taxon>Fungi incertae sedis</taxon>
        <taxon>Mucoromycota</taxon>
        <taxon>Glomeromycotina</taxon>
        <taxon>Glomeromycetes</taxon>
        <taxon>Diversisporales</taxon>
        <taxon>Gigasporaceae</taxon>
        <taxon>Racocetra</taxon>
    </lineage>
</organism>
<feature type="non-terminal residue" evidence="1">
    <location>
        <position position="1"/>
    </location>
</feature>
<accession>A0ACA9S2G3</accession>
<name>A0ACA9S2G3_9GLOM</name>
<reference evidence="1" key="1">
    <citation type="submission" date="2021-06" db="EMBL/GenBank/DDBJ databases">
        <authorList>
            <person name="Kallberg Y."/>
            <person name="Tangrot J."/>
            <person name="Rosling A."/>
        </authorList>
    </citation>
    <scope>NUCLEOTIDE SEQUENCE</scope>
    <source>
        <strain evidence="1">MA461A</strain>
    </source>
</reference>
<proteinExistence type="predicted"/>
<sequence length="76" mass="8742">EKESRLRSLQIDKQIKEDSEKFKKECKILLLGSGESGKSTIVKQMKIIHQNGYSKEELALYRITVYKNLIDSAQAI</sequence>
<protein>
    <submittedName>
        <fullName evidence="1">21068_t:CDS:1</fullName>
    </submittedName>
</protein>
<feature type="non-terminal residue" evidence="1">
    <location>
        <position position="76"/>
    </location>
</feature>
<comment type="caution">
    <text evidence="1">The sequence shown here is derived from an EMBL/GenBank/DDBJ whole genome shotgun (WGS) entry which is preliminary data.</text>
</comment>
<gene>
    <name evidence="1" type="ORF">RPERSI_LOCUS25199</name>
</gene>
<keyword evidence="2" id="KW-1185">Reference proteome</keyword>
<dbReference type="Proteomes" id="UP000789920">
    <property type="component" value="Unassembled WGS sequence"/>
</dbReference>
<evidence type="ECO:0000313" key="1">
    <source>
        <dbReference type="EMBL" id="CAG8819740.1"/>
    </source>
</evidence>